<feature type="domain" description="Baseplate J-like central" evidence="2">
    <location>
        <begin position="205"/>
        <end position="277"/>
    </location>
</feature>
<proteinExistence type="predicted"/>
<gene>
    <name evidence="3" type="ORF">U6C28_23075</name>
</gene>
<dbReference type="RefSeq" id="WP_320938702.1">
    <property type="nucleotide sequence ID" value="NZ_JAXLNX010000031.1"/>
</dbReference>
<name>A0ABU5NT59_9BACI</name>
<organism evidence="3 4">
    <name type="scientific">Lysinibacillus irui</name>
    <dbReference type="NCBI Taxonomy" id="2998077"/>
    <lineage>
        <taxon>Bacteria</taxon>
        <taxon>Bacillati</taxon>
        <taxon>Bacillota</taxon>
        <taxon>Bacilli</taxon>
        <taxon>Bacillales</taxon>
        <taxon>Bacillaceae</taxon>
        <taxon>Lysinibacillus</taxon>
    </lineage>
</organism>
<dbReference type="InterPro" id="IPR052726">
    <property type="entry name" value="Phage_Baseplate_Hub"/>
</dbReference>
<accession>A0ABU5NT59</accession>
<dbReference type="Pfam" id="PF26078">
    <property type="entry name" value="Baseplate_J_M"/>
    <property type="match status" value="1"/>
</dbReference>
<dbReference type="PANTHER" id="PTHR35862:SF1">
    <property type="entry name" value="FELS-2 PROPHAGE PROTEIN"/>
    <property type="match status" value="1"/>
</dbReference>
<dbReference type="InterPro" id="IPR014507">
    <property type="entry name" value="Baseplate_assembly_J_pred"/>
</dbReference>
<dbReference type="InterPro" id="IPR006949">
    <property type="entry name" value="Barrel_Baseplate_J-like"/>
</dbReference>
<evidence type="ECO:0000259" key="1">
    <source>
        <dbReference type="Pfam" id="PF04865"/>
    </source>
</evidence>
<protein>
    <submittedName>
        <fullName evidence="3">Baseplate J/gp47 family protein</fullName>
    </submittedName>
</protein>
<reference evidence="3 4" key="1">
    <citation type="submission" date="2023-12" db="EMBL/GenBank/DDBJ databases">
        <title>Genome comparison identifies genes involved in endophytic behavior of Lysinibacillus irui and provides insights into its role as a plant-growth promoting bacterium.</title>
        <authorList>
            <person name="Hilario S."/>
            <person name="Matos I."/>
            <person name="Goncalves M.F.M."/>
            <person name="Pardo C.A."/>
            <person name="Santos M.J."/>
        </authorList>
    </citation>
    <scope>NUCLEOTIDE SEQUENCE [LARGE SCALE GENOMIC DNA]</scope>
    <source>
        <strain evidence="3 4">B3</strain>
    </source>
</reference>
<dbReference type="PANTHER" id="PTHR35862">
    <property type="entry name" value="FELS-2 PROPHAGE PROTEIN"/>
    <property type="match status" value="1"/>
</dbReference>
<dbReference type="Proteomes" id="UP001289615">
    <property type="component" value="Unassembled WGS sequence"/>
</dbReference>
<comment type="caution">
    <text evidence="3">The sequence shown here is derived from an EMBL/GenBank/DDBJ whole genome shotgun (WGS) entry which is preliminary data.</text>
</comment>
<keyword evidence="4" id="KW-1185">Reference proteome</keyword>
<dbReference type="InterPro" id="IPR058531">
    <property type="entry name" value="Baseplate_J_M"/>
</dbReference>
<sequence length="372" mass="40947">MTVILPEINFLTTNPEELANEFIQMYEQAEGRKLAQADPLRLIFLTCASVITKQNVAINDAAKQNLLYYARGDILKHKGAEFDTPILEATAASTTLRMHLSLPLSTSKIIKKGELLATSNEGAIFFVSTHDAVIETTDLFVDINLKCTITGPEGNGFAIGEINSLVKPLPYVSKVENITVSAGGSLEEDEDSYRNRIYLAPEKLSNAGPTGAYEYYAKSASPLISDIFVDSPQPGYVNISVLLKNGELPSEEIIQLIYEKVNARDVRPLTDFITVSAPEIVTYDLDVVYYIETNAVDKTLIHQNVEKAIDEYGKWQSSKIGRDINPSKLISDCIKAGAKRVDVRTPIFMAINKGQVAVMENKNVTFGGLEDD</sequence>
<dbReference type="EMBL" id="JAXUIA010000022">
    <property type="protein sequence ID" value="MEA0979166.1"/>
    <property type="molecule type" value="Genomic_DNA"/>
</dbReference>
<evidence type="ECO:0000259" key="2">
    <source>
        <dbReference type="Pfam" id="PF26078"/>
    </source>
</evidence>
<dbReference type="Pfam" id="PF04865">
    <property type="entry name" value="Baseplate_J"/>
    <property type="match status" value="1"/>
</dbReference>
<feature type="domain" description="Baseplate protein J-like barrel" evidence="1">
    <location>
        <begin position="108"/>
        <end position="184"/>
    </location>
</feature>
<dbReference type="PIRSF" id="PIRSF020481">
    <property type="entry name" value="BAP"/>
    <property type="match status" value="1"/>
</dbReference>
<evidence type="ECO:0000313" key="4">
    <source>
        <dbReference type="Proteomes" id="UP001289615"/>
    </source>
</evidence>
<evidence type="ECO:0000313" key="3">
    <source>
        <dbReference type="EMBL" id="MEA0979166.1"/>
    </source>
</evidence>